<evidence type="ECO:0000256" key="8">
    <source>
        <dbReference type="SAM" id="Phobius"/>
    </source>
</evidence>
<reference evidence="9 10" key="1">
    <citation type="submission" date="2018-06" db="EMBL/GenBank/DDBJ databases">
        <title>Freshwater and sediment microbial communities from various areas in North America, analyzing microbe dynamics in response to fracking.</title>
        <authorList>
            <person name="Lamendella R."/>
        </authorList>
    </citation>
    <scope>NUCLEOTIDE SEQUENCE [LARGE SCALE GENOMIC DNA]</scope>
    <source>
        <strain evidence="9 10">14_TX</strain>
    </source>
</reference>
<proteinExistence type="inferred from homology"/>
<evidence type="ECO:0000313" key="10">
    <source>
        <dbReference type="Proteomes" id="UP000252731"/>
    </source>
</evidence>
<keyword evidence="3" id="KW-0813">Transport</keyword>
<evidence type="ECO:0000256" key="6">
    <source>
        <dbReference type="ARBA" id="ARBA00022989"/>
    </source>
</evidence>
<comment type="subcellular location">
    <subcellularLocation>
        <location evidence="1">Membrane</location>
        <topology evidence="1">Multi-pass membrane protein</topology>
    </subcellularLocation>
</comment>
<dbReference type="EMBL" id="QNSF01000039">
    <property type="protein sequence ID" value="RBP85507.1"/>
    <property type="molecule type" value="Genomic_DNA"/>
</dbReference>
<dbReference type="InterPro" id="IPR004761">
    <property type="entry name" value="Spore_GerAB"/>
</dbReference>
<dbReference type="OrthoDB" id="2380240at2"/>
<evidence type="ECO:0000256" key="5">
    <source>
        <dbReference type="ARBA" id="ARBA00022692"/>
    </source>
</evidence>
<keyword evidence="4" id="KW-0309">Germination</keyword>
<comment type="similarity">
    <text evidence="2">Belongs to the amino acid-polyamine-organocation (APC) superfamily. Spore germination protein (SGP) (TC 2.A.3.9) family.</text>
</comment>
<evidence type="ECO:0000256" key="3">
    <source>
        <dbReference type="ARBA" id="ARBA00022448"/>
    </source>
</evidence>
<keyword evidence="10" id="KW-1185">Reference proteome</keyword>
<dbReference type="Pfam" id="PF03845">
    <property type="entry name" value="Spore_permease"/>
    <property type="match status" value="1"/>
</dbReference>
<sequence length="102" mass="11940">EGPVLQRVEYLAISMWLIKILANISLSLWAACRGMKNVFKIKPRASLLAFLVGILILEYFVKEPNIFQWISKFYLDAGLYFIYGYIPFMFVVTQVRKNWNKA</sequence>
<keyword evidence="7 8" id="KW-0472">Membrane</keyword>
<dbReference type="Proteomes" id="UP000252731">
    <property type="component" value="Unassembled WGS sequence"/>
</dbReference>
<gene>
    <name evidence="9" type="ORF">DFO70_13911</name>
</gene>
<feature type="transmembrane region" description="Helical" evidence="8">
    <location>
        <begin position="12"/>
        <end position="32"/>
    </location>
</feature>
<feature type="transmembrane region" description="Helical" evidence="8">
    <location>
        <begin position="44"/>
        <end position="61"/>
    </location>
</feature>
<dbReference type="PANTHER" id="PTHR34975">
    <property type="entry name" value="SPORE GERMINATION PROTEIN A2"/>
    <property type="match status" value="1"/>
</dbReference>
<dbReference type="GO" id="GO:0016020">
    <property type="term" value="C:membrane"/>
    <property type="evidence" value="ECO:0007669"/>
    <property type="project" value="UniProtKB-SubCell"/>
</dbReference>
<evidence type="ECO:0000313" key="9">
    <source>
        <dbReference type="EMBL" id="RBP85507.1"/>
    </source>
</evidence>
<evidence type="ECO:0000256" key="4">
    <source>
        <dbReference type="ARBA" id="ARBA00022544"/>
    </source>
</evidence>
<comment type="caution">
    <text evidence="9">The sequence shown here is derived from an EMBL/GenBank/DDBJ whole genome shotgun (WGS) entry which is preliminary data.</text>
</comment>
<dbReference type="PANTHER" id="PTHR34975:SF2">
    <property type="entry name" value="SPORE GERMINATION PROTEIN A2"/>
    <property type="match status" value="1"/>
</dbReference>
<evidence type="ECO:0000256" key="1">
    <source>
        <dbReference type="ARBA" id="ARBA00004141"/>
    </source>
</evidence>
<evidence type="ECO:0000256" key="2">
    <source>
        <dbReference type="ARBA" id="ARBA00007998"/>
    </source>
</evidence>
<feature type="transmembrane region" description="Helical" evidence="8">
    <location>
        <begin position="73"/>
        <end position="92"/>
    </location>
</feature>
<evidence type="ECO:0000256" key="7">
    <source>
        <dbReference type="ARBA" id="ARBA00023136"/>
    </source>
</evidence>
<feature type="non-terminal residue" evidence="9">
    <location>
        <position position="1"/>
    </location>
</feature>
<accession>A0A366JFH5</accession>
<keyword evidence="6 8" id="KW-1133">Transmembrane helix</keyword>
<dbReference type="AlphaFoldDB" id="A0A366JFH5"/>
<protein>
    <submittedName>
        <fullName evidence="9">Spore germination protein</fullName>
    </submittedName>
</protein>
<dbReference type="GO" id="GO:0009847">
    <property type="term" value="P:spore germination"/>
    <property type="evidence" value="ECO:0007669"/>
    <property type="project" value="InterPro"/>
</dbReference>
<name>A0A366JFH5_CYTFI</name>
<keyword evidence="5 8" id="KW-0812">Transmembrane</keyword>
<organism evidence="9 10">
    <name type="scientific">Cytobacillus firmus</name>
    <name type="common">Bacillus firmus</name>
    <dbReference type="NCBI Taxonomy" id="1399"/>
    <lineage>
        <taxon>Bacteria</taxon>
        <taxon>Bacillati</taxon>
        <taxon>Bacillota</taxon>
        <taxon>Bacilli</taxon>
        <taxon>Bacillales</taxon>
        <taxon>Bacillaceae</taxon>
        <taxon>Cytobacillus</taxon>
    </lineage>
</organism>